<sequence>MVVLKNPLVSDKALLNKKPLAVVKPIGKTIGNTTPPSPTPNADELKATET</sequence>
<organism evidence="2">
    <name type="scientific">uncultured Caudovirales phage</name>
    <dbReference type="NCBI Taxonomy" id="2100421"/>
    <lineage>
        <taxon>Viruses</taxon>
        <taxon>Duplodnaviria</taxon>
        <taxon>Heunggongvirae</taxon>
        <taxon>Uroviricota</taxon>
        <taxon>Caudoviricetes</taxon>
        <taxon>Peduoviridae</taxon>
        <taxon>Maltschvirus</taxon>
        <taxon>Maltschvirus maltsch</taxon>
    </lineage>
</organism>
<name>A0A6J5PVR2_9CAUD</name>
<proteinExistence type="predicted"/>
<feature type="region of interest" description="Disordered" evidence="1">
    <location>
        <begin position="27"/>
        <end position="50"/>
    </location>
</feature>
<gene>
    <name evidence="2" type="ORF">UFOVP928_1</name>
</gene>
<protein>
    <submittedName>
        <fullName evidence="2">Uncharacterized protein</fullName>
    </submittedName>
</protein>
<evidence type="ECO:0000313" key="2">
    <source>
        <dbReference type="EMBL" id="CAB4171544.1"/>
    </source>
</evidence>
<accession>A0A6J5PVR2</accession>
<dbReference type="EMBL" id="LR796872">
    <property type="protein sequence ID" value="CAB4171544.1"/>
    <property type="molecule type" value="Genomic_DNA"/>
</dbReference>
<evidence type="ECO:0000256" key="1">
    <source>
        <dbReference type="SAM" id="MobiDB-lite"/>
    </source>
</evidence>
<reference evidence="2" key="1">
    <citation type="submission" date="2020-05" db="EMBL/GenBank/DDBJ databases">
        <authorList>
            <person name="Chiriac C."/>
            <person name="Salcher M."/>
            <person name="Ghai R."/>
            <person name="Kavagutti S V."/>
        </authorList>
    </citation>
    <scope>NUCLEOTIDE SEQUENCE</scope>
</reference>
<feature type="non-terminal residue" evidence="2">
    <location>
        <position position="50"/>
    </location>
</feature>